<reference evidence="22" key="1">
    <citation type="submission" date="2017-02" db="UniProtKB">
        <authorList>
            <consortium name="WormBaseParasite"/>
        </authorList>
    </citation>
    <scope>IDENTIFICATION</scope>
</reference>
<dbReference type="UniPathway" id="UPA00557">
    <property type="reaction ID" value="UER00614"/>
</dbReference>
<proteinExistence type="inferred from homology"/>
<evidence type="ECO:0000256" key="1">
    <source>
        <dbReference type="ARBA" id="ARBA00001946"/>
    </source>
</evidence>
<keyword evidence="9" id="KW-0808">Transferase</keyword>
<comment type="pathway">
    <text evidence="3">Phospholipid metabolism; CDP-diacylglycerol biosynthesis; CDP-diacylglycerol from sn-glycerol 3-phosphate: step 3/3.</text>
</comment>
<evidence type="ECO:0000256" key="15">
    <source>
        <dbReference type="ARBA" id="ARBA00023136"/>
    </source>
</evidence>
<evidence type="ECO:0000256" key="2">
    <source>
        <dbReference type="ARBA" id="ARBA00004443"/>
    </source>
</evidence>
<evidence type="ECO:0000256" key="5">
    <source>
        <dbReference type="ARBA" id="ARBA00005458"/>
    </source>
</evidence>
<evidence type="ECO:0000313" key="21">
    <source>
        <dbReference type="Proteomes" id="UP000274429"/>
    </source>
</evidence>
<comment type="subcellular location">
    <subcellularLocation>
        <location evidence="2">Mitochondrion inner membrane</location>
        <topology evidence="2">Peripheral membrane protein</topology>
        <orientation evidence="2">Matrix side</orientation>
    </subcellularLocation>
</comment>
<dbReference type="PANTHER" id="PTHR13619">
    <property type="entry name" value="PHOSPHATIDATE CYTIDYLYLTRANSFERASE, MITOCHONDRIAL"/>
    <property type="match status" value="1"/>
</dbReference>
<evidence type="ECO:0000313" key="20">
    <source>
        <dbReference type="EMBL" id="VDM34593.1"/>
    </source>
</evidence>
<dbReference type="Proteomes" id="UP000274429">
    <property type="component" value="Unassembled WGS sequence"/>
</dbReference>
<dbReference type="GO" id="GO:0032049">
    <property type="term" value="P:cardiolipin biosynthetic process"/>
    <property type="evidence" value="ECO:0007669"/>
    <property type="project" value="InterPro"/>
</dbReference>
<reference evidence="20 21" key="2">
    <citation type="submission" date="2018-11" db="EMBL/GenBank/DDBJ databases">
        <authorList>
            <consortium name="Pathogen Informatics"/>
        </authorList>
    </citation>
    <scope>NUCLEOTIDE SEQUENCE [LARGE SCALE GENOMIC DNA]</scope>
</reference>
<evidence type="ECO:0000256" key="17">
    <source>
        <dbReference type="ARBA" id="ARBA00023264"/>
    </source>
</evidence>
<name>A0A0R3X838_HYDTA</name>
<keyword evidence="8" id="KW-0444">Lipid biosynthesis</keyword>
<evidence type="ECO:0000313" key="22">
    <source>
        <dbReference type="WBParaSite" id="TTAC_0000971301-mRNA-1"/>
    </source>
</evidence>
<evidence type="ECO:0000256" key="12">
    <source>
        <dbReference type="ARBA" id="ARBA00022842"/>
    </source>
</evidence>
<evidence type="ECO:0000256" key="11">
    <source>
        <dbReference type="ARBA" id="ARBA00022792"/>
    </source>
</evidence>
<evidence type="ECO:0000256" key="10">
    <source>
        <dbReference type="ARBA" id="ARBA00022695"/>
    </source>
</evidence>
<evidence type="ECO:0000256" key="16">
    <source>
        <dbReference type="ARBA" id="ARBA00023209"/>
    </source>
</evidence>
<dbReference type="GO" id="GO:0004605">
    <property type="term" value="F:phosphatidate cytidylyltransferase activity"/>
    <property type="evidence" value="ECO:0007669"/>
    <property type="project" value="UniProtKB-EC"/>
</dbReference>
<keyword evidence="15" id="KW-0472">Membrane</keyword>
<dbReference type="EMBL" id="UYWX01020988">
    <property type="protein sequence ID" value="VDM34593.1"/>
    <property type="molecule type" value="Genomic_DNA"/>
</dbReference>
<keyword evidence="13" id="KW-0443">Lipid metabolism</keyword>
<sequence length="413" mass="46649">MSRPHSQLQKQVLKLYKDYMTALRPGGKVKIEESTKAQIRLVVRDEFRKNAVVLRKTHFVRIETLVRQGRRLLEDLEAGRISSITTNCGLLSAFGYGSVAVPQHGRSTTNSQLDFVLIVEDPLKWHTANLALNPNHYSSLASICGGALLKYVVSVCPPPAVYYNPLVTWHDCTGAFPPQVIKYGVVGYESLISDLNSWCDLYIAGRLHKPVVFVPQCEPPPKLALSLLANLRSALAFSLLQLDLPLLNEDSLYYSIASISYRGDWRLYFGEDKRKIERLITGEPRRRSFRKLYLPLLTSSPFRDLFTVEVPSNLRTDIHIFPLQESQIVRQLLECLPVSLCHLAVRGAEASAYYQLSTMTARERRMRLKHAAASIVRRSSYRQTALGLFSAGLSRSIIYSFAKFRKMLASLSS</sequence>
<evidence type="ECO:0000256" key="19">
    <source>
        <dbReference type="ARBA" id="ARBA00031502"/>
    </source>
</evidence>
<evidence type="ECO:0000256" key="3">
    <source>
        <dbReference type="ARBA" id="ARBA00005119"/>
    </source>
</evidence>
<dbReference type="GO" id="GO:0016024">
    <property type="term" value="P:CDP-diacylglycerol biosynthetic process"/>
    <property type="evidence" value="ECO:0007669"/>
    <property type="project" value="UniProtKB-UniPathway"/>
</dbReference>
<dbReference type="AlphaFoldDB" id="A0A0R3X838"/>
<dbReference type="WBParaSite" id="TTAC_0000971301-mRNA-1">
    <property type="protein sequence ID" value="TTAC_0000971301-mRNA-1"/>
    <property type="gene ID" value="TTAC_0000971301"/>
</dbReference>
<dbReference type="PANTHER" id="PTHR13619:SF0">
    <property type="entry name" value="PHOSPHATIDATE CYTIDYLYLTRANSFERASE, MITOCHONDRIAL"/>
    <property type="match status" value="1"/>
</dbReference>
<evidence type="ECO:0000256" key="9">
    <source>
        <dbReference type="ARBA" id="ARBA00022679"/>
    </source>
</evidence>
<dbReference type="InterPro" id="IPR015222">
    <property type="entry name" value="Tam41"/>
</dbReference>
<keyword evidence="16" id="KW-0594">Phospholipid biosynthesis</keyword>
<keyword evidence="10" id="KW-0548">Nucleotidyltransferase</keyword>
<evidence type="ECO:0000256" key="7">
    <source>
        <dbReference type="ARBA" id="ARBA00018337"/>
    </source>
</evidence>
<dbReference type="OrthoDB" id="341477at2759"/>
<comment type="cofactor">
    <cofactor evidence="1">
        <name>Mg(2+)</name>
        <dbReference type="ChEBI" id="CHEBI:18420"/>
    </cofactor>
</comment>
<keyword evidence="17" id="KW-1208">Phospholipid metabolism</keyword>
<dbReference type="Pfam" id="PF09139">
    <property type="entry name" value="Tam41_Mmp37"/>
    <property type="match status" value="1"/>
</dbReference>
<organism evidence="22">
    <name type="scientific">Hydatigena taeniaeformis</name>
    <name type="common">Feline tapeworm</name>
    <name type="synonym">Taenia taeniaeformis</name>
    <dbReference type="NCBI Taxonomy" id="6205"/>
    <lineage>
        <taxon>Eukaryota</taxon>
        <taxon>Metazoa</taxon>
        <taxon>Spiralia</taxon>
        <taxon>Lophotrochozoa</taxon>
        <taxon>Platyhelminthes</taxon>
        <taxon>Cestoda</taxon>
        <taxon>Eucestoda</taxon>
        <taxon>Cyclophyllidea</taxon>
        <taxon>Taeniidae</taxon>
        <taxon>Hydatigera</taxon>
    </lineage>
</organism>
<gene>
    <name evidence="20" type="ORF">TTAC_LOCUS9698</name>
</gene>
<dbReference type="InterPro" id="IPR045295">
    <property type="entry name" value="Complex1_LYR_SDHAF1_LYRM8"/>
</dbReference>
<evidence type="ECO:0000256" key="18">
    <source>
        <dbReference type="ARBA" id="ARBA00029893"/>
    </source>
</evidence>
<comment type="similarity">
    <text evidence="5">Belongs to the TAM41 family.</text>
</comment>
<comment type="pathway">
    <text evidence="4">Lipid metabolism.</text>
</comment>
<protein>
    <recommendedName>
        <fullName evidence="7">Phosphatidate cytidylyltransferase, mitochondrial</fullName>
        <ecNumber evidence="6">2.7.7.41</ecNumber>
    </recommendedName>
    <alternativeName>
        <fullName evidence="18">CDP-diacylglycerol synthase</fullName>
    </alternativeName>
    <alternativeName>
        <fullName evidence="19">Mitochondrial translocator assembly and maintenance protein 41 homolog</fullName>
    </alternativeName>
</protein>
<dbReference type="EC" id="2.7.7.41" evidence="6"/>
<dbReference type="CDD" id="cd20268">
    <property type="entry name" value="Complex1_LYR_SDHAF1_LYRM8"/>
    <property type="match status" value="1"/>
</dbReference>
<evidence type="ECO:0000256" key="4">
    <source>
        <dbReference type="ARBA" id="ARBA00005189"/>
    </source>
</evidence>
<dbReference type="GO" id="GO:0034553">
    <property type="term" value="P:mitochondrial respiratory chain complex II assembly"/>
    <property type="evidence" value="ECO:0007669"/>
    <property type="project" value="InterPro"/>
</dbReference>
<dbReference type="GO" id="GO:0005743">
    <property type="term" value="C:mitochondrial inner membrane"/>
    <property type="evidence" value="ECO:0007669"/>
    <property type="project" value="UniProtKB-SubCell"/>
</dbReference>
<evidence type="ECO:0000256" key="8">
    <source>
        <dbReference type="ARBA" id="ARBA00022516"/>
    </source>
</evidence>
<keyword evidence="21" id="KW-1185">Reference proteome</keyword>
<evidence type="ECO:0000256" key="6">
    <source>
        <dbReference type="ARBA" id="ARBA00012487"/>
    </source>
</evidence>
<keyword evidence="12" id="KW-0460">Magnesium</keyword>
<evidence type="ECO:0000256" key="13">
    <source>
        <dbReference type="ARBA" id="ARBA00023098"/>
    </source>
</evidence>
<keyword evidence="14" id="KW-0496">Mitochondrion</keyword>
<keyword evidence="11" id="KW-0999">Mitochondrion inner membrane</keyword>
<evidence type="ECO:0000256" key="14">
    <source>
        <dbReference type="ARBA" id="ARBA00023128"/>
    </source>
</evidence>
<dbReference type="STRING" id="6205.A0A0R3X838"/>
<accession>A0A0R3X838</accession>